<feature type="transmembrane region" description="Helical" evidence="6">
    <location>
        <begin position="186"/>
        <end position="207"/>
    </location>
</feature>
<keyword evidence="4 6" id="KW-1133">Transmembrane helix</keyword>
<organism evidence="8 9">
    <name type="scientific">Candidatus Segetimicrobium genomatis</name>
    <dbReference type="NCBI Taxonomy" id="2569760"/>
    <lineage>
        <taxon>Bacteria</taxon>
        <taxon>Bacillati</taxon>
        <taxon>Candidatus Sysuimicrobiota</taxon>
        <taxon>Candidatus Sysuimicrobiia</taxon>
        <taxon>Candidatus Sysuimicrobiales</taxon>
        <taxon>Candidatus Segetimicrobiaceae</taxon>
        <taxon>Candidatus Segetimicrobium</taxon>
    </lineage>
</organism>
<feature type="transmembrane region" description="Helical" evidence="6">
    <location>
        <begin position="6"/>
        <end position="29"/>
    </location>
</feature>
<sequence>MVDVLSVILRALTFVLLFQAAGVAIFFAVFERRLASCRGAVRRLGQAAALAAIALVAAHYALEAARMAGDLSGMWDPSLQGMVWHSSSRAAFTFRLAGLLLIAIGLQGGRGRWTIVAVIGSVIAILAFTLTGHTSVAAHRGALAALLMIHLLIVAFWFGALSPLYVASLRETPTRAFDIIERFTAVATWLVPVVLLAGFAIAVLLLPSVSALREPYGELLIAKVVGFALLMGLAAANKWRLGPALAHGTVQSGRRFRRAVAAEYVLIAAVLTITAVMTSFFSPEA</sequence>
<dbReference type="Proteomes" id="UP000318509">
    <property type="component" value="Unassembled WGS sequence"/>
</dbReference>
<dbReference type="EMBL" id="VBAK01000031">
    <property type="protein sequence ID" value="TMI93295.1"/>
    <property type="molecule type" value="Genomic_DNA"/>
</dbReference>
<comment type="subcellular location">
    <subcellularLocation>
        <location evidence="1">Cell membrane</location>
        <topology evidence="1">Multi-pass membrane protein</topology>
    </subcellularLocation>
</comment>
<reference evidence="8 9" key="1">
    <citation type="journal article" date="2019" name="Nat. Microbiol.">
        <title>Mediterranean grassland soil C-N compound turnover is dependent on rainfall and depth, and is mediated by genomically divergent microorganisms.</title>
        <authorList>
            <person name="Diamond S."/>
            <person name="Andeer P.F."/>
            <person name="Li Z."/>
            <person name="Crits-Christoph A."/>
            <person name="Burstein D."/>
            <person name="Anantharaman K."/>
            <person name="Lane K.R."/>
            <person name="Thomas B.C."/>
            <person name="Pan C."/>
            <person name="Northen T.R."/>
            <person name="Banfield J.F."/>
        </authorList>
    </citation>
    <scope>NUCLEOTIDE SEQUENCE [LARGE SCALE GENOMIC DNA]</scope>
    <source>
        <strain evidence="8">NP_3</strain>
    </source>
</reference>
<keyword evidence="5 6" id="KW-0472">Membrane</keyword>
<feature type="transmembrane region" description="Helical" evidence="6">
    <location>
        <begin position="260"/>
        <end position="281"/>
    </location>
</feature>
<comment type="caution">
    <text evidence="8">The sequence shown here is derived from an EMBL/GenBank/DDBJ whole genome shotgun (WGS) entry which is preliminary data.</text>
</comment>
<feature type="transmembrane region" description="Helical" evidence="6">
    <location>
        <begin position="82"/>
        <end position="106"/>
    </location>
</feature>
<keyword evidence="2" id="KW-1003">Cell membrane</keyword>
<dbReference type="InterPro" id="IPR008457">
    <property type="entry name" value="Cu-R_CopD_dom"/>
</dbReference>
<evidence type="ECO:0000256" key="4">
    <source>
        <dbReference type="ARBA" id="ARBA00022989"/>
    </source>
</evidence>
<protein>
    <recommendedName>
        <fullName evidence="7">Copper resistance protein D domain-containing protein</fullName>
    </recommendedName>
</protein>
<feature type="transmembrane region" description="Helical" evidence="6">
    <location>
        <begin position="142"/>
        <end position="166"/>
    </location>
</feature>
<dbReference type="Pfam" id="PF05425">
    <property type="entry name" value="CopD"/>
    <property type="match status" value="1"/>
</dbReference>
<dbReference type="PANTHER" id="PTHR34820">
    <property type="entry name" value="INNER MEMBRANE PROTEIN YEBZ"/>
    <property type="match status" value="1"/>
</dbReference>
<accession>A0A537KBZ6</accession>
<feature type="domain" description="Copper resistance protein D" evidence="7">
    <location>
        <begin position="179"/>
        <end position="277"/>
    </location>
</feature>
<evidence type="ECO:0000256" key="6">
    <source>
        <dbReference type="SAM" id="Phobius"/>
    </source>
</evidence>
<dbReference type="GO" id="GO:0006825">
    <property type="term" value="P:copper ion transport"/>
    <property type="evidence" value="ECO:0007669"/>
    <property type="project" value="InterPro"/>
</dbReference>
<evidence type="ECO:0000256" key="1">
    <source>
        <dbReference type="ARBA" id="ARBA00004651"/>
    </source>
</evidence>
<evidence type="ECO:0000256" key="5">
    <source>
        <dbReference type="ARBA" id="ARBA00023136"/>
    </source>
</evidence>
<feature type="transmembrane region" description="Helical" evidence="6">
    <location>
        <begin position="219"/>
        <end position="239"/>
    </location>
</feature>
<evidence type="ECO:0000256" key="3">
    <source>
        <dbReference type="ARBA" id="ARBA00022692"/>
    </source>
</evidence>
<proteinExistence type="predicted"/>
<name>A0A537KBZ6_9BACT</name>
<dbReference type="InterPro" id="IPR032694">
    <property type="entry name" value="CopC/D"/>
</dbReference>
<evidence type="ECO:0000256" key="2">
    <source>
        <dbReference type="ARBA" id="ARBA00022475"/>
    </source>
</evidence>
<feature type="transmembrane region" description="Helical" evidence="6">
    <location>
        <begin position="113"/>
        <end position="130"/>
    </location>
</feature>
<evidence type="ECO:0000313" key="9">
    <source>
        <dbReference type="Proteomes" id="UP000318509"/>
    </source>
</evidence>
<feature type="transmembrane region" description="Helical" evidence="6">
    <location>
        <begin position="41"/>
        <end position="62"/>
    </location>
</feature>
<gene>
    <name evidence="8" type="ORF">E6H00_01450</name>
</gene>
<keyword evidence="3 6" id="KW-0812">Transmembrane</keyword>
<evidence type="ECO:0000259" key="7">
    <source>
        <dbReference type="Pfam" id="PF05425"/>
    </source>
</evidence>
<dbReference type="GO" id="GO:0005886">
    <property type="term" value="C:plasma membrane"/>
    <property type="evidence" value="ECO:0007669"/>
    <property type="project" value="UniProtKB-SubCell"/>
</dbReference>
<dbReference type="AlphaFoldDB" id="A0A537KBZ6"/>
<dbReference type="PANTHER" id="PTHR34820:SF4">
    <property type="entry name" value="INNER MEMBRANE PROTEIN YEBZ"/>
    <property type="match status" value="1"/>
</dbReference>
<evidence type="ECO:0000313" key="8">
    <source>
        <dbReference type="EMBL" id="TMI93295.1"/>
    </source>
</evidence>